<dbReference type="PROSITE" id="PS50262">
    <property type="entry name" value="G_PROTEIN_RECEP_F1_2"/>
    <property type="match status" value="1"/>
</dbReference>
<dbReference type="PANTHER" id="PTHR24241">
    <property type="entry name" value="NEUROPEPTIDE RECEPTOR-RELATED G-PROTEIN COUPLED RECEPTOR"/>
    <property type="match status" value="1"/>
</dbReference>
<evidence type="ECO:0000313" key="10">
    <source>
        <dbReference type="EMBL" id="KAK4296114.1"/>
    </source>
</evidence>
<dbReference type="AlphaFoldDB" id="A0AAE1NVA5"/>
<evidence type="ECO:0000256" key="5">
    <source>
        <dbReference type="ARBA" id="ARBA00022989"/>
    </source>
</evidence>
<evidence type="ECO:0000313" key="11">
    <source>
        <dbReference type="Proteomes" id="UP001292094"/>
    </source>
</evidence>
<dbReference type="PRINTS" id="PR00237">
    <property type="entry name" value="GPCRRHODOPSN"/>
</dbReference>
<proteinExistence type="inferred from homology"/>
<evidence type="ECO:0000256" key="1">
    <source>
        <dbReference type="ARBA" id="ARBA00004651"/>
    </source>
</evidence>
<dbReference type="GO" id="GO:0032870">
    <property type="term" value="P:cellular response to hormone stimulus"/>
    <property type="evidence" value="ECO:0007669"/>
    <property type="project" value="TreeGrafter"/>
</dbReference>
<dbReference type="GO" id="GO:0004930">
    <property type="term" value="F:G protein-coupled receptor activity"/>
    <property type="evidence" value="ECO:0007669"/>
    <property type="project" value="InterPro"/>
</dbReference>
<feature type="transmembrane region" description="Helical" evidence="8">
    <location>
        <begin position="21"/>
        <end position="42"/>
    </location>
</feature>
<keyword evidence="6 8" id="KW-0472">Membrane</keyword>
<comment type="similarity">
    <text evidence="2">Belongs to the G-protein coupled receptor 1 family.</text>
</comment>
<organism evidence="10 11">
    <name type="scientific">Petrolisthes manimaculis</name>
    <dbReference type="NCBI Taxonomy" id="1843537"/>
    <lineage>
        <taxon>Eukaryota</taxon>
        <taxon>Metazoa</taxon>
        <taxon>Ecdysozoa</taxon>
        <taxon>Arthropoda</taxon>
        <taxon>Crustacea</taxon>
        <taxon>Multicrustacea</taxon>
        <taxon>Malacostraca</taxon>
        <taxon>Eumalacostraca</taxon>
        <taxon>Eucarida</taxon>
        <taxon>Decapoda</taxon>
        <taxon>Pleocyemata</taxon>
        <taxon>Anomura</taxon>
        <taxon>Galatheoidea</taxon>
        <taxon>Porcellanidae</taxon>
        <taxon>Petrolisthes</taxon>
    </lineage>
</organism>
<dbReference type="Gene3D" id="1.20.1070.10">
    <property type="entry name" value="Rhodopsin 7-helix transmembrane proteins"/>
    <property type="match status" value="1"/>
</dbReference>
<dbReference type="EMBL" id="JAWZYT010003923">
    <property type="protein sequence ID" value="KAK4296114.1"/>
    <property type="molecule type" value="Genomic_DNA"/>
</dbReference>
<evidence type="ECO:0000256" key="7">
    <source>
        <dbReference type="ARBA" id="ARBA00023170"/>
    </source>
</evidence>
<keyword evidence="4 8" id="KW-0812">Transmembrane</keyword>
<dbReference type="SUPFAM" id="SSF81321">
    <property type="entry name" value="Family A G protein-coupled receptor-like"/>
    <property type="match status" value="1"/>
</dbReference>
<name>A0AAE1NVA5_9EUCA</name>
<dbReference type="GO" id="GO:0097003">
    <property type="term" value="F:adipokinetic hormone receptor activity"/>
    <property type="evidence" value="ECO:0007669"/>
    <property type="project" value="TreeGrafter"/>
</dbReference>
<evidence type="ECO:0000259" key="9">
    <source>
        <dbReference type="PROSITE" id="PS50262"/>
    </source>
</evidence>
<dbReference type="Pfam" id="PF00001">
    <property type="entry name" value="7tm_1"/>
    <property type="match status" value="1"/>
</dbReference>
<evidence type="ECO:0000256" key="8">
    <source>
        <dbReference type="SAM" id="Phobius"/>
    </source>
</evidence>
<feature type="non-terminal residue" evidence="10">
    <location>
        <position position="165"/>
    </location>
</feature>
<evidence type="ECO:0000256" key="3">
    <source>
        <dbReference type="ARBA" id="ARBA00022475"/>
    </source>
</evidence>
<gene>
    <name evidence="10" type="ORF">Pmani_031376</name>
</gene>
<comment type="caution">
    <text evidence="10">The sequence shown here is derived from an EMBL/GenBank/DDBJ whole genome shotgun (WGS) entry which is preliminary data.</text>
</comment>
<evidence type="ECO:0000256" key="6">
    <source>
        <dbReference type="ARBA" id="ARBA00023136"/>
    </source>
</evidence>
<protein>
    <recommendedName>
        <fullName evidence="9">G-protein coupled receptors family 1 profile domain-containing protein</fullName>
    </recommendedName>
</protein>
<keyword evidence="5 8" id="KW-1133">Transmembrane helix</keyword>
<accession>A0AAE1NVA5</accession>
<evidence type="ECO:0000256" key="4">
    <source>
        <dbReference type="ARBA" id="ARBA00022692"/>
    </source>
</evidence>
<dbReference type="PANTHER" id="PTHR24241:SF59">
    <property type="entry name" value="ADIPOKINETIC HORMONE RECEPTOR, ISOFORM C"/>
    <property type="match status" value="1"/>
</dbReference>
<sequence length="165" mass="18455">ATIRRSSLGYLGRARVRTIKMTVSIVLAFFVCWTPYVVISLWFCFDRSAASLLDEKVKKGLFIFACFNSCVNPIVYGIFNFCKKKPTMTRQQSTCSQTWRSTTLNTQVTTRSSCGGGEYRSFRWSKGGGYLRGRDPNTTTSEAVMDHTAELLLQGHSIHPSAITG</sequence>
<feature type="transmembrane region" description="Helical" evidence="8">
    <location>
        <begin position="62"/>
        <end position="82"/>
    </location>
</feature>
<dbReference type="GO" id="GO:0005886">
    <property type="term" value="C:plasma membrane"/>
    <property type="evidence" value="ECO:0007669"/>
    <property type="project" value="UniProtKB-SubCell"/>
</dbReference>
<dbReference type="Proteomes" id="UP001292094">
    <property type="component" value="Unassembled WGS sequence"/>
</dbReference>
<dbReference type="InterPro" id="IPR017452">
    <property type="entry name" value="GPCR_Rhodpsn_7TM"/>
</dbReference>
<keyword evidence="7" id="KW-0675">Receptor</keyword>
<keyword evidence="3" id="KW-1003">Cell membrane</keyword>
<evidence type="ECO:0000256" key="2">
    <source>
        <dbReference type="ARBA" id="ARBA00010663"/>
    </source>
</evidence>
<dbReference type="GO" id="GO:0042277">
    <property type="term" value="F:peptide binding"/>
    <property type="evidence" value="ECO:0007669"/>
    <property type="project" value="TreeGrafter"/>
</dbReference>
<dbReference type="InterPro" id="IPR000276">
    <property type="entry name" value="GPCR_Rhodpsn"/>
</dbReference>
<keyword evidence="11" id="KW-1185">Reference proteome</keyword>
<reference evidence="10" key="1">
    <citation type="submission" date="2023-11" db="EMBL/GenBank/DDBJ databases">
        <title>Genome assemblies of two species of porcelain crab, Petrolisthes cinctipes and Petrolisthes manimaculis (Anomura: Porcellanidae).</title>
        <authorList>
            <person name="Angst P."/>
        </authorList>
    </citation>
    <scope>NUCLEOTIDE SEQUENCE</scope>
    <source>
        <strain evidence="10">PB745_02</strain>
        <tissue evidence="10">Gill</tissue>
    </source>
</reference>
<feature type="domain" description="G-protein coupled receptors family 1 profile" evidence="9">
    <location>
        <begin position="1"/>
        <end position="76"/>
    </location>
</feature>
<comment type="subcellular location">
    <subcellularLocation>
        <location evidence="1">Cell membrane</location>
        <topology evidence="1">Multi-pass membrane protein</topology>
    </subcellularLocation>
</comment>